<dbReference type="EMBL" id="JAKMXF010000082">
    <property type="protein sequence ID" value="KAI6658701.1"/>
    <property type="molecule type" value="Genomic_DNA"/>
</dbReference>
<evidence type="ECO:0000313" key="2">
    <source>
        <dbReference type="Proteomes" id="UP001165289"/>
    </source>
</evidence>
<comment type="caution">
    <text evidence="1">The sequence shown here is derived from an EMBL/GenBank/DDBJ whole genome shotgun (WGS) entry which is preliminary data.</text>
</comment>
<dbReference type="AlphaFoldDB" id="A0AAV7KB99"/>
<accession>A0AAV7KB99</accession>
<proteinExistence type="predicted"/>
<gene>
    <name evidence="1" type="ORF">LOD99_10975</name>
</gene>
<reference evidence="1 2" key="1">
    <citation type="journal article" date="2023" name="BMC Biol.">
        <title>The compact genome of the sponge Oopsacas minuta (Hexactinellida) is lacking key metazoan core genes.</title>
        <authorList>
            <person name="Santini S."/>
            <person name="Schenkelaars Q."/>
            <person name="Jourda C."/>
            <person name="Duchesne M."/>
            <person name="Belahbib H."/>
            <person name="Rocher C."/>
            <person name="Selva M."/>
            <person name="Riesgo A."/>
            <person name="Vervoort M."/>
            <person name="Leys S.P."/>
            <person name="Kodjabachian L."/>
            <person name="Le Bivic A."/>
            <person name="Borchiellini C."/>
            <person name="Claverie J.M."/>
            <person name="Renard E."/>
        </authorList>
    </citation>
    <scope>NUCLEOTIDE SEQUENCE [LARGE SCALE GENOMIC DNA]</scope>
    <source>
        <strain evidence="1">SPO-2</strain>
    </source>
</reference>
<dbReference type="Proteomes" id="UP001165289">
    <property type="component" value="Unassembled WGS sequence"/>
</dbReference>
<evidence type="ECO:0000313" key="1">
    <source>
        <dbReference type="EMBL" id="KAI6658701.1"/>
    </source>
</evidence>
<keyword evidence="2" id="KW-1185">Reference proteome</keyword>
<organism evidence="1 2">
    <name type="scientific">Oopsacas minuta</name>
    <dbReference type="NCBI Taxonomy" id="111878"/>
    <lineage>
        <taxon>Eukaryota</taxon>
        <taxon>Metazoa</taxon>
        <taxon>Porifera</taxon>
        <taxon>Hexactinellida</taxon>
        <taxon>Hexasterophora</taxon>
        <taxon>Lyssacinosida</taxon>
        <taxon>Leucopsacidae</taxon>
        <taxon>Oopsacas</taxon>
    </lineage>
</organism>
<protein>
    <submittedName>
        <fullName evidence="1">Uncharacterized protein</fullName>
    </submittedName>
</protein>
<name>A0AAV7KB99_9METZ</name>
<sequence length="123" mass="14085">MLPTYLPPGEYQNSSKTIGGKGNLFSVNENLQITDGIYSNENLFSQSSRKYQPTNSFSLLEEHILHTQEPIDNLQPFEDPYFSKNQIETNFDYNSTLNNSSPPLVSNKYTHSNLIYHEGTYVQ</sequence>